<dbReference type="AlphaFoldDB" id="A0A3P6UQ50"/>
<name>A0A3P6UQ50_ONCOC</name>
<reference evidence="1 2" key="1">
    <citation type="submission" date="2018-08" db="EMBL/GenBank/DDBJ databases">
        <authorList>
            <person name="Laetsch R D."/>
            <person name="Stevens L."/>
            <person name="Kumar S."/>
            <person name="Blaxter L. M."/>
        </authorList>
    </citation>
    <scope>NUCLEOTIDE SEQUENCE [LARGE SCALE GENOMIC DNA]</scope>
</reference>
<evidence type="ECO:0000313" key="1">
    <source>
        <dbReference type="EMBL" id="VDK80394.1"/>
    </source>
</evidence>
<proteinExistence type="predicted"/>
<dbReference type="InterPro" id="IPR011009">
    <property type="entry name" value="Kinase-like_dom_sf"/>
</dbReference>
<keyword evidence="2" id="KW-1185">Reference proteome</keyword>
<dbReference type="InterPro" id="IPR050235">
    <property type="entry name" value="CK1_Ser-Thr_kinase"/>
</dbReference>
<evidence type="ECO:0000313" key="2">
    <source>
        <dbReference type="Proteomes" id="UP000271087"/>
    </source>
</evidence>
<sequence>RRDDLESWLYVMVELSSGTLPWRTISKMKKKKQLKEQVHRAKLRIRLGDERKKFFENSLPILDYILMMIDGLTLEADPPYEQIQYMFEELMVEMGVKWDDIYDWEEAEKIQSKQLVSMNGVVSTTSTAMATYSRCRSTELRVAMTTTASTESSSSLPYIQVE</sequence>
<feature type="non-terminal residue" evidence="1">
    <location>
        <position position="1"/>
    </location>
</feature>
<dbReference type="PANTHER" id="PTHR11909">
    <property type="entry name" value="CASEIN KINASE-RELATED"/>
    <property type="match status" value="1"/>
</dbReference>
<organism evidence="1 2">
    <name type="scientific">Onchocerca ochengi</name>
    <name type="common">Filarial nematode worm</name>
    <dbReference type="NCBI Taxonomy" id="42157"/>
    <lineage>
        <taxon>Eukaryota</taxon>
        <taxon>Metazoa</taxon>
        <taxon>Ecdysozoa</taxon>
        <taxon>Nematoda</taxon>
        <taxon>Chromadorea</taxon>
        <taxon>Rhabditida</taxon>
        <taxon>Spirurina</taxon>
        <taxon>Spiruromorpha</taxon>
        <taxon>Filarioidea</taxon>
        <taxon>Onchocercidae</taxon>
        <taxon>Onchocerca</taxon>
    </lineage>
</organism>
<dbReference type="OrthoDB" id="4062651at2759"/>
<dbReference type="SUPFAM" id="SSF56112">
    <property type="entry name" value="Protein kinase-like (PK-like)"/>
    <property type="match status" value="1"/>
</dbReference>
<protein>
    <submittedName>
        <fullName evidence="1">Uncharacterized protein</fullName>
    </submittedName>
</protein>
<dbReference type="EMBL" id="UYRW01001744">
    <property type="protein sequence ID" value="VDK80394.1"/>
    <property type="molecule type" value="Genomic_DNA"/>
</dbReference>
<dbReference type="Gene3D" id="1.10.510.10">
    <property type="entry name" value="Transferase(Phosphotransferase) domain 1"/>
    <property type="match status" value="1"/>
</dbReference>
<accession>A0A3P6UQ50</accession>
<dbReference type="Proteomes" id="UP000271087">
    <property type="component" value="Unassembled WGS sequence"/>
</dbReference>
<gene>
    <name evidence="1" type="ORF">NOO_LOCUS5991</name>
</gene>